<organism evidence="1 2">
    <name type="scientific">Eumeta variegata</name>
    <name type="common">Bagworm moth</name>
    <name type="synonym">Eumeta japonica</name>
    <dbReference type="NCBI Taxonomy" id="151549"/>
    <lineage>
        <taxon>Eukaryota</taxon>
        <taxon>Metazoa</taxon>
        <taxon>Ecdysozoa</taxon>
        <taxon>Arthropoda</taxon>
        <taxon>Hexapoda</taxon>
        <taxon>Insecta</taxon>
        <taxon>Pterygota</taxon>
        <taxon>Neoptera</taxon>
        <taxon>Endopterygota</taxon>
        <taxon>Lepidoptera</taxon>
        <taxon>Glossata</taxon>
        <taxon>Ditrysia</taxon>
        <taxon>Tineoidea</taxon>
        <taxon>Psychidae</taxon>
        <taxon>Oiketicinae</taxon>
        <taxon>Eumeta</taxon>
    </lineage>
</organism>
<protein>
    <submittedName>
        <fullName evidence="1">Uncharacterized protein</fullName>
    </submittedName>
</protein>
<comment type="caution">
    <text evidence="1">The sequence shown here is derived from an EMBL/GenBank/DDBJ whole genome shotgun (WGS) entry which is preliminary data.</text>
</comment>
<dbReference type="AlphaFoldDB" id="A0A4C1TVN9"/>
<dbReference type="EMBL" id="BGZK01000090">
    <property type="protein sequence ID" value="GBP17786.1"/>
    <property type="molecule type" value="Genomic_DNA"/>
</dbReference>
<reference evidence="1 2" key="1">
    <citation type="journal article" date="2019" name="Commun. Biol.">
        <title>The bagworm genome reveals a unique fibroin gene that provides high tensile strength.</title>
        <authorList>
            <person name="Kono N."/>
            <person name="Nakamura H."/>
            <person name="Ohtoshi R."/>
            <person name="Tomita M."/>
            <person name="Numata K."/>
            <person name="Arakawa K."/>
        </authorList>
    </citation>
    <scope>NUCLEOTIDE SEQUENCE [LARGE SCALE GENOMIC DNA]</scope>
</reference>
<dbReference type="Proteomes" id="UP000299102">
    <property type="component" value="Unassembled WGS sequence"/>
</dbReference>
<proteinExistence type="predicted"/>
<gene>
    <name evidence="1" type="ORF">EVAR_102645_1</name>
</gene>
<sequence>MTFLRGVKANVKQLFAERAYKSLAELKSTNTNYKQVYRENHKTNFELPIEWRNKKNFRRTPYEQQRDQRQPAVMEARTCWLRDRDDGPQ</sequence>
<evidence type="ECO:0000313" key="2">
    <source>
        <dbReference type="Proteomes" id="UP000299102"/>
    </source>
</evidence>
<evidence type="ECO:0000313" key="1">
    <source>
        <dbReference type="EMBL" id="GBP17786.1"/>
    </source>
</evidence>
<accession>A0A4C1TVN9</accession>
<name>A0A4C1TVN9_EUMVA</name>
<keyword evidence="2" id="KW-1185">Reference proteome</keyword>